<evidence type="ECO:0000256" key="2">
    <source>
        <dbReference type="ARBA" id="ARBA00022630"/>
    </source>
</evidence>
<dbReference type="EMBL" id="OUUZ01000010">
    <property type="protein sequence ID" value="SPQ23491.1"/>
    <property type="molecule type" value="Genomic_DNA"/>
</dbReference>
<evidence type="ECO:0000256" key="3">
    <source>
        <dbReference type="ARBA" id="ARBA00022827"/>
    </source>
</evidence>
<dbReference type="PRINTS" id="PR00420">
    <property type="entry name" value="RNGMNOXGNASE"/>
</dbReference>
<dbReference type="PANTHER" id="PTHR13789">
    <property type="entry name" value="MONOOXYGENASE"/>
    <property type="match status" value="1"/>
</dbReference>
<dbReference type="SUPFAM" id="SSF51905">
    <property type="entry name" value="FAD/NAD(P)-binding domain"/>
    <property type="match status" value="1"/>
</dbReference>
<dbReference type="Pfam" id="PF01494">
    <property type="entry name" value="FAD_binding_3"/>
    <property type="match status" value="1"/>
</dbReference>
<evidence type="ECO:0000256" key="5">
    <source>
        <dbReference type="ARBA" id="ARBA00023033"/>
    </source>
</evidence>
<dbReference type="GO" id="GO:0071949">
    <property type="term" value="F:FAD binding"/>
    <property type="evidence" value="ECO:0007669"/>
    <property type="project" value="InterPro"/>
</dbReference>
<evidence type="ECO:0000313" key="7">
    <source>
        <dbReference type="EMBL" id="SPQ23491.1"/>
    </source>
</evidence>
<organism evidence="7 8">
    <name type="scientific">Thermothielavioides terrestris</name>
    <dbReference type="NCBI Taxonomy" id="2587410"/>
    <lineage>
        <taxon>Eukaryota</taxon>
        <taxon>Fungi</taxon>
        <taxon>Dikarya</taxon>
        <taxon>Ascomycota</taxon>
        <taxon>Pezizomycotina</taxon>
        <taxon>Sordariomycetes</taxon>
        <taxon>Sordariomycetidae</taxon>
        <taxon>Sordariales</taxon>
        <taxon>Chaetomiaceae</taxon>
        <taxon>Thermothielavioides</taxon>
    </lineage>
</organism>
<keyword evidence="5" id="KW-0503">Monooxygenase</keyword>
<proteinExistence type="inferred from homology"/>
<dbReference type="SUPFAM" id="SSF54373">
    <property type="entry name" value="FAD-linked reductases, C-terminal domain"/>
    <property type="match status" value="1"/>
</dbReference>
<dbReference type="InterPro" id="IPR036188">
    <property type="entry name" value="FAD/NAD-bd_sf"/>
</dbReference>
<comment type="similarity">
    <text evidence="1">Belongs to the paxM FAD-dependent monooxygenase family.</text>
</comment>
<dbReference type="InterPro" id="IPR002938">
    <property type="entry name" value="FAD-bd"/>
</dbReference>
<sequence>MSAPKTGIKVVIVGAGFGGLTAAIECHRQGHDVEIYENFPELKTLGDIISFGSNAGRIFYRWSNGKVAQRLRELSIDLTTYGFRIHKYDTGEVVYHQKTPDPIPDAPVFNGHRGELHEVVFNYARDELGIPIHLGQHVDQYFEDDDKAGIVLKSGERVVADLVIGADGVRSKARELVLGYVDKPKSSGYAVWRAWFPNTDMIKDPRTREFCENGDTFNGWIGPDVHFLFSTIKGGKDCCWVLTHRDEHDIDESWSFPGKLEDVYKVLEGWDPTCRAIVEKTPSLVDWKLVYRDPLPTWVSKHARILLLGDSAHPFLPTSAQGATQAMEDGVTIAVCLRRAGKANVQAAVRVHQEIRYERVKAVQKTGETTRDRWHKTDWEQVAKDPKSIAFPREDWIHFHDAEKHAEEVFDEVFKKVTQPELFKDVKLLPVGPISVAA</sequence>
<dbReference type="Gene3D" id="3.50.50.60">
    <property type="entry name" value="FAD/NAD(P)-binding domain"/>
    <property type="match status" value="1"/>
</dbReference>
<accession>A0A446BLW3</accession>
<evidence type="ECO:0000256" key="4">
    <source>
        <dbReference type="ARBA" id="ARBA00023002"/>
    </source>
</evidence>
<evidence type="ECO:0000259" key="6">
    <source>
        <dbReference type="Pfam" id="PF01494"/>
    </source>
</evidence>
<dbReference type="InterPro" id="IPR050493">
    <property type="entry name" value="FAD-dep_Monooxygenase_BioMet"/>
</dbReference>
<name>A0A446BLW3_9PEZI</name>
<keyword evidence="4" id="KW-0560">Oxidoreductase</keyword>
<dbReference type="Pfam" id="PF13450">
    <property type="entry name" value="NAD_binding_8"/>
    <property type="match status" value="1"/>
</dbReference>
<dbReference type="FunFam" id="3.50.50.60:FF:000331">
    <property type="entry name" value="FAD/NAD(P)-binding domain-containing protein"/>
    <property type="match status" value="1"/>
</dbReference>
<dbReference type="AlphaFoldDB" id="A0A446BLW3"/>
<gene>
    <name evidence="7" type="ORF">TT172_LOCUS5910</name>
</gene>
<protein>
    <submittedName>
        <fullName evidence="7">62694758-2c6b-465d-a5fa-b5e5d11128ea</fullName>
    </submittedName>
</protein>
<evidence type="ECO:0000313" key="8">
    <source>
        <dbReference type="Proteomes" id="UP000289323"/>
    </source>
</evidence>
<feature type="domain" description="FAD-binding" evidence="6">
    <location>
        <begin position="124"/>
        <end position="339"/>
    </location>
</feature>
<dbReference type="PANTHER" id="PTHR13789:SF187">
    <property type="entry name" value="MONOOXYGENASE"/>
    <property type="match status" value="1"/>
</dbReference>
<reference evidence="7 8" key="1">
    <citation type="submission" date="2018-04" db="EMBL/GenBank/DDBJ databases">
        <authorList>
            <person name="Huttner S."/>
            <person name="Dainat J."/>
        </authorList>
    </citation>
    <scope>NUCLEOTIDE SEQUENCE [LARGE SCALE GENOMIC DNA]</scope>
</reference>
<dbReference type="GO" id="GO:0004497">
    <property type="term" value="F:monooxygenase activity"/>
    <property type="evidence" value="ECO:0007669"/>
    <property type="project" value="UniProtKB-KW"/>
</dbReference>
<dbReference type="Proteomes" id="UP000289323">
    <property type="component" value="Unassembled WGS sequence"/>
</dbReference>
<evidence type="ECO:0000256" key="1">
    <source>
        <dbReference type="ARBA" id="ARBA00007992"/>
    </source>
</evidence>
<keyword evidence="2" id="KW-0285">Flavoprotein</keyword>
<keyword evidence="3" id="KW-0274">FAD</keyword>